<dbReference type="InterPro" id="IPR001226">
    <property type="entry name" value="Flavodoxin_CS"/>
</dbReference>
<dbReference type="STRING" id="1715691.TA5113_02654"/>
<dbReference type="GO" id="GO:0010181">
    <property type="term" value="F:FMN binding"/>
    <property type="evidence" value="ECO:0007669"/>
    <property type="project" value="InterPro"/>
</dbReference>
<dbReference type="Gene3D" id="3.40.50.360">
    <property type="match status" value="1"/>
</dbReference>
<evidence type="ECO:0000256" key="2">
    <source>
        <dbReference type="ARBA" id="ARBA00022630"/>
    </source>
</evidence>
<dbReference type="PANTHER" id="PTHR30546:SF23">
    <property type="entry name" value="FLAVOPROTEIN-LIKE PROTEIN YCP4-RELATED"/>
    <property type="match status" value="1"/>
</dbReference>
<reference evidence="6" key="1">
    <citation type="submission" date="2015-09" db="EMBL/GenBank/DDBJ databases">
        <authorList>
            <person name="Rodrigo-Torres Lidia"/>
            <person name="Arahal R.David."/>
        </authorList>
    </citation>
    <scope>NUCLEOTIDE SEQUENCE [LARGE SCALE GENOMIC DNA]</scope>
    <source>
        <strain evidence="6">CECT 5114</strain>
    </source>
</reference>
<evidence type="ECO:0000259" key="4">
    <source>
        <dbReference type="PROSITE" id="PS50902"/>
    </source>
</evidence>
<evidence type="ECO:0000256" key="3">
    <source>
        <dbReference type="ARBA" id="ARBA00022643"/>
    </source>
</evidence>
<dbReference type="GO" id="GO:0003955">
    <property type="term" value="F:NAD(P)H dehydrogenase (quinone) activity"/>
    <property type="evidence" value="ECO:0007669"/>
    <property type="project" value="UniProtKB-EC"/>
</dbReference>
<dbReference type="EC" id="1.6.5.2" evidence="5"/>
<dbReference type="GO" id="GO:0016020">
    <property type="term" value="C:membrane"/>
    <property type="evidence" value="ECO:0007669"/>
    <property type="project" value="TreeGrafter"/>
</dbReference>
<keyword evidence="5" id="KW-0560">Oxidoreductase</keyword>
<dbReference type="InterPro" id="IPR005025">
    <property type="entry name" value="FMN_Rdtase-like_dom"/>
</dbReference>
<evidence type="ECO:0000313" key="6">
    <source>
        <dbReference type="Proteomes" id="UP000051184"/>
    </source>
</evidence>
<evidence type="ECO:0000256" key="1">
    <source>
        <dbReference type="ARBA" id="ARBA00001917"/>
    </source>
</evidence>
<keyword evidence="2" id="KW-0285">Flavoprotein</keyword>
<dbReference type="PROSITE" id="PS00201">
    <property type="entry name" value="FLAVODOXIN"/>
    <property type="match status" value="1"/>
</dbReference>
<dbReference type="Proteomes" id="UP000051184">
    <property type="component" value="Unassembled WGS sequence"/>
</dbReference>
<keyword evidence="6" id="KW-1185">Reference proteome</keyword>
<dbReference type="Pfam" id="PF03358">
    <property type="entry name" value="FMN_red"/>
    <property type="match status" value="1"/>
</dbReference>
<dbReference type="AlphaFoldDB" id="A0A0P1IPA6"/>
<dbReference type="RefSeq" id="WP_058314430.1">
    <property type="nucleotide sequence ID" value="NZ_CYTO01000024.1"/>
</dbReference>
<dbReference type="PANTHER" id="PTHR30546">
    <property type="entry name" value="FLAVODOXIN-RELATED PROTEIN WRBA-RELATED"/>
    <property type="match status" value="1"/>
</dbReference>
<dbReference type="InterPro" id="IPR008254">
    <property type="entry name" value="Flavodoxin/NO_synth"/>
</dbReference>
<protein>
    <submittedName>
        <fullName evidence="5">NAD(P)H dehydrogenase (Quinone)</fullName>
        <ecNumber evidence="5">1.6.5.2</ecNumber>
    </submittedName>
</protein>
<dbReference type="PROSITE" id="PS50902">
    <property type="entry name" value="FLAVODOXIN_LIKE"/>
    <property type="match status" value="1"/>
</dbReference>
<gene>
    <name evidence="5" type="primary">wrbA</name>
    <name evidence="5" type="ORF">TA5114_01278</name>
</gene>
<sequence>MARIEIIYFSGYGHTVKQAEAVLEGASDLADARLWAIPEDGVVSDELWEAADAADAIVFGSPTYMGNAAWQFKRFADDSSKRWFTAAWADKFAGGFTTSASLVGDKGETINYFKTLAGQHGMLWVPLAQMPANSLESTASDANRLGGSGGALAVAPADASPEQGASAGDMTSAKAYGRRIAEFAAKAA</sequence>
<proteinExistence type="predicted"/>
<dbReference type="SUPFAM" id="SSF52218">
    <property type="entry name" value="Flavoproteins"/>
    <property type="match status" value="1"/>
</dbReference>
<keyword evidence="3" id="KW-0288">FMN</keyword>
<dbReference type="OrthoDB" id="9801479at2"/>
<organism evidence="5 6">
    <name type="scientific">Cognatishimia activa</name>
    <dbReference type="NCBI Taxonomy" id="1715691"/>
    <lineage>
        <taxon>Bacteria</taxon>
        <taxon>Pseudomonadati</taxon>
        <taxon>Pseudomonadota</taxon>
        <taxon>Alphaproteobacteria</taxon>
        <taxon>Rhodobacterales</taxon>
        <taxon>Paracoccaceae</taxon>
        <taxon>Cognatishimia</taxon>
    </lineage>
</organism>
<accession>A0A0P1IPA6</accession>
<evidence type="ECO:0000313" key="5">
    <source>
        <dbReference type="EMBL" id="CUK25479.1"/>
    </source>
</evidence>
<dbReference type="InterPro" id="IPR029039">
    <property type="entry name" value="Flavoprotein-like_sf"/>
</dbReference>
<comment type="cofactor">
    <cofactor evidence="1">
        <name>FMN</name>
        <dbReference type="ChEBI" id="CHEBI:58210"/>
    </cofactor>
</comment>
<name>A0A0P1IPA6_9RHOB</name>
<dbReference type="EMBL" id="CYUE01000012">
    <property type="protein sequence ID" value="CUK25479.1"/>
    <property type="molecule type" value="Genomic_DNA"/>
</dbReference>
<dbReference type="GO" id="GO:0009055">
    <property type="term" value="F:electron transfer activity"/>
    <property type="evidence" value="ECO:0007669"/>
    <property type="project" value="InterPro"/>
</dbReference>
<feature type="domain" description="Flavodoxin-like" evidence="4">
    <location>
        <begin position="4"/>
        <end position="181"/>
    </location>
</feature>